<dbReference type="EMBL" id="JAQGDS010000006">
    <property type="protein sequence ID" value="KAJ6259558.1"/>
    <property type="molecule type" value="Genomic_DNA"/>
</dbReference>
<evidence type="ECO:0000313" key="3">
    <source>
        <dbReference type="Proteomes" id="UP001221413"/>
    </source>
</evidence>
<gene>
    <name evidence="2" type="ORF">Dda_5195</name>
</gene>
<evidence type="ECO:0000313" key="2">
    <source>
        <dbReference type="EMBL" id="KAJ6259558.1"/>
    </source>
</evidence>
<dbReference type="Proteomes" id="UP001221413">
    <property type="component" value="Unassembled WGS sequence"/>
</dbReference>
<feature type="region of interest" description="Disordered" evidence="1">
    <location>
        <begin position="119"/>
        <end position="156"/>
    </location>
</feature>
<dbReference type="AlphaFoldDB" id="A0AAD6IVT8"/>
<protein>
    <submittedName>
        <fullName evidence="2">Uncharacterized protein</fullName>
    </submittedName>
</protein>
<evidence type="ECO:0000256" key="1">
    <source>
        <dbReference type="SAM" id="MobiDB-lite"/>
    </source>
</evidence>
<feature type="region of interest" description="Disordered" evidence="1">
    <location>
        <begin position="20"/>
        <end position="68"/>
    </location>
</feature>
<keyword evidence="3" id="KW-1185">Reference proteome</keyword>
<reference evidence="2" key="1">
    <citation type="submission" date="2023-01" db="EMBL/GenBank/DDBJ databases">
        <title>The chitinases involved in constricting ring structure development in the nematode-trapping fungus Drechslerella dactyloides.</title>
        <authorList>
            <person name="Wang R."/>
            <person name="Zhang L."/>
            <person name="Tang P."/>
            <person name="Li S."/>
            <person name="Liang L."/>
        </authorList>
    </citation>
    <scope>NUCLEOTIDE SEQUENCE</scope>
    <source>
        <strain evidence="2">YMF1.00031</strain>
    </source>
</reference>
<name>A0AAD6IVT8_DREDA</name>
<feature type="compositionally biased region" description="Polar residues" evidence="1">
    <location>
        <begin position="119"/>
        <end position="139"/>
    </location>
</feature>
<sequence length="156" mass="16912">MQLRSCAALVIEPEMQCKDAELPQKVEGQFHSGSNHPSEVDQAPRTRTNYTHPRDSKHEAAISSDPQKHVSPSLTLALALATFPSLNALPCFSGEIAGVCFNDLMQFPHQENANPNSAIFGPRTSSSGANMTVDDQSPHSVRVWGADESSGLRQKD</sequence>
<organism evidence="2 3">
    <name type="scientific">Drechslerella dactyloides</name>
    <name type="common">Nematode-trapping fungus</name>
    <name type="synonym">Arthrobotrys dactyloides</name>
    <dbReference type="NCBI Taxonomy" id="74499"/>
    <lineage>
        <taxon>Eukaryota</taxon>
        <taxon>Fungi</taxon>
        <taxon>Dikarya</taxon>
        <taxon>Ascomycota</taxon>
        <taxon>Pezizomycotina</taxon>
        <taxon>Orbiliomycetes</taxon>
        <taxon>Orbiliales</taxon>
        <taxon>Orbiliaceae</taxon>
        <taxon>Drechslerella</taxon>
    </lineage>
</organism>
<comment type="caution">
    <text evidence="2">The sequence shown here is derived from an EMBL/GenBank/DDBJ whole genome shotgun (WGS) entry which is preliminary data.</text>
</comment>
<proteinExistence type="predicted"/>
<accession>A0AAD6IVT8</accession>